<evidence type="ECO:0000256" key="13">
    <source>
        <dbReference type="ARBA" id="ARBA00048798"/>
    </source>
</evidence>
<dbReference type="PROSITE" id="PS00770">
    <property type="entry name" value="AA_TRANSFER_CLASS_4"/>
    <property type="match status" value="1"/>
</dbReference>
<dbReference type="EC" id="2.6.1.42" evidence="17"/>
<dbReference type="PANTHER" id="PTHR42743:SF4">
    <property type="entry name" value="BRANCHED-CHAIN-AMINO-ACID AMINOTRANSFERASE-RELATED"/>
    <property type="match status" value="1"/>
</dbReference>
<keyword evidence="9 17" id="KW-0808">Transferase</keyword>
<dbReference type="CDD" id="cd00449">
    <property type="entry name" value="PLPDE_IV"/>
    <property type="match status" value="1"/>
</dbReference>
<dbReference type="SUPFAM" id="SSF56752">
    <property type="entry name" value="D-aminoacid aminotransferase-like PLP-dependent enzymes"/>
    <property type="match status" value="1"/>
</dbReference>
<comment type="caution">
    <text evidence="18">The sequence shown here is derived from an EMBL/GenBank/DDBJ whole genome shotgun (WGS) entry which is preliminary data.</text>
</comment>
<evidence type="ECO:0000256" key="16">
    <source>
        <dbReference type="RuleBase" id="RU004516"/>
    </source>
</evidence>
<dbReference type="RefSeq" id="WP_038177799.1">
    <property type="nucleotide sequence ID" value="NZ_AP024904.1"/>
</dbReference>
<comment type="function">
    <text evidence="2 17">Acts on leucine, isoleucine and valine.</text>
</comment>
<comment type="pathway">
    <text evidence="5 17">Amino-acid biosynthesis; L-leucine biosynthesis; L-leucine from 3-methyl-2-oxobutanoate: step 4/4.</text>
</comment>
<evidence type="ECO:0000256" key="7">
    <source>
        <dbReference type="ARBA" id="ARBA00022576"/>
    </source>
</evidence>
<dbReference type="Gene3D" id="3.30.470.10">
    <property type="match status" value="1"/>
</dbReference>
<evidence type="ECO:0000256" key="10">
    <source>
        <dbReference type="ARBA" id="ARBA00022898"/>
    </source>
</evidence>
<keyword evidence="19" id="KW-1185">Reference proteome</keyword>
<protein>
    <recommendedName>
        <fullName evidence="17">Branched-chain-amino-acid aminotransferase</fullName>
        <shortName evidence="17">BCAT</shortName>
        <ecNumber evidence="17">2.6.1.42</ecNumber>
    </recommendedName>
</protein>
<evidence type="ECO:0000256" key="15">
    <source>
        <dbReference type="RuleBase" id="RU004106"/>
    </source>
</evidence>
<dbReference type="Gene3D" id="3.20.10.10">
    <property type="entry name" value="D-amino Acid Aminotransferase, subunit A, domain 2"/>
    <property type="match status" value="1"/>
</dbReference>
<evidence type="ECO:0000313" key="18">
    <source>
        <dbReference type="EMBL" id="MDW6094694.1"/>
    </source>
</evidence>
<dbReference type="Proteomes" id="UP001279860">
    <property type="component" value="Unassembled WGS sequence"/>
</dbReference>
<evidence type="ECO:0000256" key="2">
    <source>
        <dbReference type="ARBA" id="ARBA00003109"/>
    </source>
</evidence>
<dbReference type="InterPro" id="IPR043132">
    <property type="entry name" value="BCAT-like_C"/>
</dbReference>
<dbReference type="InterPro" id="IPR036038">
    <property type="entry name" value="Aminotransferase-like"/>
</dbReference>
<organism evidence="18 19">
    <name type="scientific">Vibrio rhizosphaerae</name>
    <dbReference type="NCBI Taxonomy" id="398736"/>
    <lineage>
        <taxon>Bacteria</taxon>
        <taxon>Pseudomonadati</taxon>
        <taxon>Pseudomonadota</taxon>
        <taxon>Gammaproteobacteria</taxon>
        <taxon>Vibrionales</taxon>
        <taxon>Vibrionaceae</taxon>
        <taxon>Vibrio</taxon>
    </lineage>
</organism>
<comment type="similarity">
    <text evidence="6 15">Belongs to the class-IV pyridoxal-phosphate-dependent aminotransferase family.</text>
</comment>
<evidence type="ECO:0000256" key="6">
    <source>
        <dbReference type="ARBA" id="ARBA00009320"/>
    </source>
</evidence>
<dbReference type="EMBL" id="JAWRCP010000002">
    <property type="protein sequence ID" value="MDW6094694.1"/>
    <property type="molecule type" value="Genomic_DNA"/>
</dbReference>
<comment type="pathway">
    <text evidence="4 17">Amino-acid biosynthesis; L-valine biosynthesis; L-valine from pyruvate: step 4/4.</text>
</comment>
<keyword evidence="8 17" id="KW-0028">Amino-acid biosynthesis</keyword>
<evidence type="ECO:0000256" key="5">
    <source>
        <dbReference type="ARBA" id="ARBA00005072"/>
    </source>
</evidence>
<dbReference type="InterPro" id="IPR005785">
    <property type="entry name" value="B_amino_transI"/>
</dbReference>
<keyword evidence="7 17" id="KW-0032">Aminotransferase</keyword>
<dbReference type="GO" id="GO:0004084">
    <property type="term" value="F:branched-chain-amino-acid transaminase activity"/>
    <property type="evidence" value="ECO:0007669"/>
    <property type="project" value="UniProtKB-EC"/>
</dbReference>
<dbReference type="Pfam" id="PF01063">
    <property type="entry name" value="Aminotran_4"/>
    <property type="match status" value="1"/>
</dbReference>
<evidence type="ECO:0000256" key="9">
    <source>
        <dbReference type="ARBA" id="ARBA00022679"/>
    </source>
</evidence>
<reference evidence="18 19" key="1">
    <citation type="submission" date="2023-11" db="EMBL/GenBank/DDBJ databases">
        <title>Plant-associative lifestyle of Vibrio porteresiae and its evolutionary dynamics.</title>
        <authorList>
            <person name="Rameshkumar N."/>
            <person name="Kirti K."/>
        </authorList>
    </citation>
    <scope>NUCLEOTIDE SEQUENCE [LARGE SCALE GENOMIC DNA]</scope>
    <source>
        <strain evidence="18 19">MSSRF7</strain>
    </source>
</reference>
<dbReference type="InterPro" id="IPR018300">
    <property type="entry name" value="Aminotrans_IV_CS"/>
</dbReference>
<evidence type="ECO:0000313" key="19">
    <source>
        <dbReference type="Proteomes" id="UP001279860"/>
    </source>
</evidence>
<sequence>MTNIVTEVAPRQHQSAIHHPYIYLDGEYRPAAEASIPITTQAFNYGTGVFEGIRAYLSEDKRALNVFQLDAHIERFINSSKLLLIDQLPSHQEMKAVILELLRKNQANTDCYIRPIAFKKNLLPGQGFGVKLSGVSSGLAINSLNMPSVSAQKSLRCTISNWRRVSDNSIPARAKITGSYINSALAMESAHRAGYDDAIMLNIHGNIAEATTSNVFLVKKNKLITPAINSHILEGITRSTVIDLATAELGIEVEERDISPSELFAANECFLTGTGMEVSPVQQIDHCDFNSAEPHSITSEIQRLYIKSVRGQLSHCQHWLTSVN</sequence>
<name>A0ABU4IZJ7_9VIBR</name>
<dbReference type="InterPro" id="IPR001544">
    <property type="entry name" value="Aminotrans_IV"/>
</dbReference>
<gene>
    <name evidence="17" type="primary">ilvE</name>
    <name evidence="18" type="ORF">SBX64_19290</name>
</gene>
<evidence type="ECO:0000256" key="8">
    <source>
        <dbReference type="ARBA" id="ARBA00022605"/>
    </source>
</evidence>
<keyword evidence="11 17" id="KW-0100">Branched-chain amino acid biosynthesis</keyword>
<comment type="catalytic activity">
    <reaction evidence="14 17">
        <text>L-leucine + 2-oxoglutarate = 4-methyl-2-oxopentanoate + L-glutamate</text>
        <dbReference type="Rhea" id="RHEA:18321"/>
        <dbReference type="ChEBI" id="CHEBI:16810"/>
        <dbReference type="ChEBI" id="CHEBI:17865"/>
        <dbReference type="ChEBI" id="CHEBI:29985"/>
        <dbReference type="ChEBI" id="CHEBI:57427"/>
        <dbReference type="EC" id="2.6.1.42"/>
    </reaction>
</comment>
<evidence type="ECO:0000256" key="11">
    <source>
        <dbReference type="ARBA" id="ARBA00023304"/>
    </source>
</evidence>
<comment type="catalytic activity">
    <reaction evidence="12 17">
        <text>L-valine + 2-oxoglutarate = 3-methyl-2-oxobutanoate + L-glutamate</text>
        <dbReference type="Rhea" id="RHEA:24813"/>
        <dbReference type="ChEBI" id="CHEBI:11851"/>
        <dbReference type="ChEBI" id="CHEBI:16810"/>
        <dbReference type="ChEBI" id="CHEBI:29985"/>
        <dbReference type="ChEBI" id="CHEBI:57762"/>
        <dbReference type="EC" id="2.6.1.42"/>
    </reaction>
</comment>
<accession>A0ABU4IZJ7</accession>
<comment type="pathway">
    <text evidence="3 17">Amino-acid biosynthesis; L-isoleucine biosynthesis; L-isoleucine from 2-oxobutanoate: step 4/4.</text>
</comment>
<evidence type="ECO:0000256" key="1">
    <source>
        <dbReference type="ARBA" id="ARBA00001933"/>
    </source>
</evidence>
<evidence type="ECO:0000256" key="17">
    <source>
        <dbReference type="RuleBase" id="RU364094"/>
    </source>
</evidence>
<proteinExistence type="inferred from homology"/>
<evidence type="ECO:0000256" key="4">
    <source>
        <dbReference type="ARBA" id="ARBA00004931"/>
    </source>
</evidence>
<dbReference type="InterPro" id="IPR050571">
    <property type="entry name" value="Class-IV_PLP-Dep_Aminotrnsfr"/>
</dbReference>
<comment type="cofactor">
    <cofactor evidence="1 16">
        <name>pyridoxal 5'-phosphate</name>
        <dbReference type="ChEBI" id="CHEBI:597326"/>
    </cofactor>
</comment>
<dbReference type="PANTHER" id="PTHR42743">
    <property type="entry name" value="AMINO-ACID AMINOTRANSFERASE"/>
    <property type="match status" value="1"/>
</dbReference>
<dbReference type="NCBIfam" id="NF005146">
    <property type="entry name" value="PRK06606.1"/>
    <property type="match status" value="1"/>
</dbReference>
<keyword evidence="10 16" id="KW-0663">Pyridoxal phosphate</keyword>
<dbReference type="NCBIfam" id="TIGR01122">
    <property type="entry name" value="ilvE_I"/>
    <property type="match status" value="1"/>
</dbReference>
<evidence type="ECO:0000256" key="3">
    <source>
        <dbReference type="ARBA" id="ARBA00004824"/>
    </source>
</evidence>
<evidence type="ECO:0000256" key="14">
    <source>
        <dbReference type="ARBA" id="ARBA00049229"/>
    </source>
</evidence>
<evidence type="ECO:0000256" key="12">
    <source>
        <dbReference type="ARBA" id="ARBA00048212"/>
    </source>
</evidence>
<dbReference type="InterPro" id="IPR043131">
    <property type="entry name" value="BCAT-like_N"/>
</dbReference>
<comment type="catalytic activity">
    <reaction evidence="13 17">
        <text>L-isoleucine + 2-oxoglutarate = (S)-3-methyl-2-oxopentanoate + L-glutamate</text>
        <dbReference type="Rhea" id="RHEA:24801"/>
        <dbReference type="ChEBI" id="CHEBI:16810"/>
        <dbReference type="ChEBI" id="CHEBI:29985"/>
        <dbReference type="ChEBI" id="CHEBI:35146"/>
        <dbReference type="ChEBI" id="CHEBI:58045"/>
        <dbReference type="EC" id="2.6.1.42"/>
    </reaction>
</comment>